<dbReference type="RefSeq" id="WP_003387865.1">
    <property type="nucleotide sequence ID" value="NZ_APBN01000003.1"/>
</dbReference>
<comment type="caution">
    <text evidence="1">The sequence shown here is derived from an EMBL/GenBank/DDBJ whole genome shotgun (WGS) entry which is preliminary data.</text>
</comment>
<dbReference type="AlphaFoldDB" id="M8D9R1"/>
<reference evidence="1 2" key="1">
    <citation type="submission" date="2013-03" db="EMBL/GenBank/DDBJ databases">
        <title>Assembly of a new bacterial strain Brevibacillus borstelensis AK1.</title>
        <authorList>
            <person name="Rajan I."/>
            <person name="PoliReddy D."/>
            <person name="Sugumar T."/>
            <person name="Rathinam K."/>
            <person name="Alqarawi S."/>
            <person name="Khalil A.B."/>
            <person name="Sivakumar N."/>
        </authorList>
    </citation>
    <scope>NUCLEOTIDE SEQUENCE [LARGE SCALE GENOMIC DNA]</scope>
    <source>
        <strain evidence="1 2">AK1</strain>
    </source>
</reference>
<evidence type="ECO:0000313" key="1">
    <source>
        <dbReference type="EMBL" id="EMT53009.1"/>
    </source>
</evidence>
<dbReference type="Proteomes" id="UP000012081">
    <property type="component" value="Unassembled WGS sequence"/>
</dbReference>
<keyword evidence="2" id="KW-1185">Reference proteome</keyword>
<sequence>MSLKIASPQQELLVCLQQQLVEILLRHKKKPYLPVWGELYSILREFVKISRKSSQNLLLYSISPTGSLHFIHETGLFRVDIPDPGLTISLSTDELIEALIAGRFFPALPPIDTASPLPE</sequence>
<dbReference type="PATRIC" id="fig|1300222.3.peg.1965"/>
<dbReference type="STRING" id="1300222.I532_09527"/>
<dbReference type="OrthoDB" id="2916816at2"/>
<gene>
    <name evidence="1" type="ORF">I532_09527</name>
</gene>
<proteinExistence type="predicted"/>
<accession>M8D9R1</accession>
<dbReference type="GeneID" id="89501020"/>
<dbReference type="EMBL" id="APBN01000003">
    <property type="protein sequence ID" value="EMT53009.1"/>
    <property type="molecule type" value="Genomic_DNA"/>
</dbReference>
<evidence type="ECO:0000313" key="2">
    <source>
        <dbReference type="Proteomes" id="UP000012081"/>
    </source>
</evidence>
<protein>
    <submittedName>
        <fullName evidence="1">Uncharacterized protein</fullName>
    </submittedName>
</protein>
<organism evidence="1 2">
    <name type="scientific">Brevibacillus borstelensis AK1</name>
    <dbReference type="NCBI Taxonomy" id="1300222"/>
    <lineage>
        <taxon>Bacteria</taxon>
        <taxon>Bacillati</taxon>
        <taxon>Bacillota</taxon>
        <taxon>Bacilli</taxon>
        <taxon>Bacillales</taxon>
        <taxon>Paenibacillaceae</taxon>
        <taxon>Brevibacillus</taxon>
    </lineage>
</organism>
<name>M8D9R1_9BACL</name>